<accession>A0A6C0DY25</accession>
<dbReference type="EMBL" id="MN739684">
    <property type="protein sequence ID" value="QHT20959.1"/>
    <property type="molecule type" value="Genomic_DNA"/>
</dbReference>
<feature type="transmembrane region" description="Helical" evidence="1">
    <location>
        <begin position="68"/>
        <end position="90"/>
    </location>
</feature>
<dbReference type="AlphaFoldDB" id="A0A6C0DY25"/>
<feature type="transmembrane region" description="Helical" evidence="1">
    <location>
        <begin position="102"/>
        <end position="125"/>
    </location>
</feature>
<proteinExistence type="predicted"/>
<feature type="transmembrane region" description="Helical" evidence="1">
    <location>
        <begin position="186"/>
        <end position="208"/>
    </location>
</feature>
<feature type="transmembrane region" description="Helical" evidence="1">
    <location>
        <begin position="145"/>
        <end position="166"/>
    </location>
</feature>
<evidence type="ECO:0000256" key="1">
    <source>
        <dbReference type="SAM" id="Phobius"/>
    </source>
</evidence>
<name>A0A6C0DY25_9ZZZZ</name>
<organism evidence="2">
    <name type="scientific">viral metagenome</name>
    <dbReference type="NCBI Taxonomy" id="1070528"/>
    <lineage>
        <taxon>unclassified sequences</taxon>
        <taxon>metagenomes</taxon>
        <taxon>organismal metagenomes</taxon>
    </lineage>
</organism>
<feature type="transmembrane region" description="Helical" evidence="1">
    <location>
        <begin position="31"/>
        <end position="48"/>
    </location>
</feature>
<keyword evidence="1" id="KW-1133">Transmembrane helix</keyword>
<sequence>MDLATTKEPNESNKMSNIFGIGISGNNKLDLLNLIVLACAGIVIKLFFPENYSKLGNVGPATTTIWGYGLTAIALTIMIFVAISYTNLTVKDDEQLFGSKINFVASLATVMPIVVTLLVIIYIIYLNLTFFTKINTNKVTPDYHTYSFMSSALLLLQIIFISNYLLQKLNVSDNKVDVTTELTKMVTYILSFVNIIFIFMIHITLVFFSTDEIFI</sequence>
<keyword evidence="1" id="KW-0812">Transmembrane</keyword>
<reference evidence="2" key="1">
    <citation type="journal article" date="2020" name="Nature">
        <title>Giant virus diversity and host interactions through global metagenomics.</title>
        <authorList>
            <person name="Schulz F."/>
            <person name="Roux S."/>
            <person name="Paez-Espino D."/>
            <person name="Jungbluth S."/>
            <person name="Walsh D.A."/>
            <person name="Denef V.J."/>
            <person name="McMahon K.D."/>
            <person name="Konstantinidis K.T."/>
            <person name="Eloe-Fadrosh E.A."/>
            <person name="Kyrpides N.C."/>
            <person name="Woyke T."/>
        </authorList>
    </citation>
    <scope>NUCLEOTIDE SEQUENCE</scope>
    <source>
        <strain evidence="2">GVMAG-M-3300023174-75</strain>
    </source>
</reference>
<protein>
    <submittedName>
        <fullName evidence="2">Uncharacterized protein</fullName>
    </submittedName>
</protein>
<evidence type="ECO:0000313" key="2">
    <source>
        <dbReference type="EMBL" id="QHT20959.1"/>
    </source>
</evidence>
<keyword evidence="1" id="KW-0472">Membrane</keyword>